<gene>
    <name evidence="6" type="ORF">BU112_02165</name>
</gene>
<sequence length="169" mass="18742">MNKIAKVFVASTFVFGTALGINAYKEDVTHSEAQASTTQSWYNYTGYTSKGGDFVLDQSFYNGLKSGNIEFNGIKVNSKYTSGTSSKQIYDQKFQQIDGNKANNVTFDIQNKAVSFKDMRVQYGENFEYQPPLNDNKKSKSEGLYGYKVGNGNIVFHVSDGYVTSATVS</sequence>
<evidence type="ECO:0000256" key="2">
    <source>
        <dbReference type="ARBA" id="ARBA00022525"/>
    </source>
</evidence>
<comment type="subcellular location">
    <subcellularLocation>
        <location evidence="1">Secreted</location>
    </subcellularLocation>
</comment>
<reference evidence="6 7" key="1">
    <citation type="journal article" date="2016" name="Front. Microbiol.">
        <title>Comprehensive Phylogenetic Analysis of Bovine Non-aureus Staphylococci Species Based on Whole-Genome Sequencing.</title>
        <authorList>
            <person name="Naushad S."/>
            <person name="Barkema H.W."/>
            <person name="Luby C."/>
            <person name="Condas L.A."/>
            <person name="Nobrega D.B."/>
            <person name="Carson D.A."/>
            <person name="De Buck J."/>
        </authorList>
    </citation>
    <scope>NUCLEOTIDE SEQUENCE [LARGE SCALE GENOMIC DNA]</scope>
    <source>
        <strain evidence="6 7">SNUC 4554</strain>
    </source>
</reference>
<dbReference type="GeneID" id="97227119"/>
<dbReference type="OrthoDB" id="2418508at2"/>
<comment type="caution">
    <text evidence="6">The sequence shown here is derived from an EMBL/GenBank/DDBJ whole genome shotgun (WGS) entry which is preliminary data.</text>
</comment>
<comment type="similarity">
    <text evidence="4">Belongs to the IsaB family.</text>
</comment>
<evidence type="ECO:0000256" key="4">
    <source>
        <dbReference type="ARBA" id="ARBA00093777"/>
    </source>
</evidence>
<evidence type="ECO:0000256" key="1">
    <source>
        <dbReference type="ARBA" id="ARBA00004613"/>
    </source>
</evidence>
<name>A0A418IIE5_9STAP</name>
<evidence type="ECO:0000256" key="5">
    <source>
        <dbReference type="ARBA" id="ARBA00093792"/>
    </source>
</evidence>
<dbReference type="Proteomes" id="UP000286317">
    <property type="component" value="Unassembled WGS sequence"/>
</dbReference>
<dbReference type="AlphaFoldDB" id="A0A418IIE5"/>
<keyword evidence="2" id="KW-0964">Secreted</keyword>
<evidence type="ECO:0000313" key="7">
    <source>
        <dbReference type="Proteomes" id="UP000286317"/>
    </source>
</evidence>
<proteinExistence type="inferred from homology"/>
<keyword evidence="3" id="KW-0732">Signal</keyword>
<accession>A0A418IIE5</accession>
<evidence type="ECO:0000313" key="6">
    <source>
        <dbReference type="EMBL" id="RIN02553.1"/>
    </source>
</evidence>
<organism evidence="6 7">
    <name type="scientific">Staphylococcus shinii</name>
    <dbReference type="NCBI Taxonomy" id="2912228"/>
    <lineage>
        <taxon>Bacteria</taxon>
        <taxon>Bacillati</taxon>
        <taxon>Bacillota</taxon>
        <taxon>Bacilli</taxon>
        <taxon>Bacillales</taxon>
        <taxon>Staphylococcaceae</taxon>
        <taxon>Staphylococcus</taxon>
    </lineage>
</organism>
<dbReference type="InterPro" id="IPR058086">
    <property type="entry name" value="IsaB"/>
</dbReference>
<protein>
    <recommendedName>
        <fullName evidence="5">Immunodominant staphylococcal antigen B</fullName>
    </recommendedName>
</protein>
<evidence type="ECO:0000256" key="3">
    <source>
        <dbReference type="ARBA" id="ARBA00022729"/>
    </source>
</evidence>
<dbReference type="EMBL" id="QXUF01000009">
    <property type="protein sequence ID" value="RIN02553.1"/>
    <property type="molecule type" value="Genomic_DNA"/>
</dbReference>
<dbReference type="RefSeq" id="WP_107530215.1">
    <property type="nucleotide sequence ID" value="NZ_JAWVBH010000001.1"/>
</dbReference>
<keyword evidence="7" id="KW-1185">Reference proteome</keyword>
<dbReference type="NCBIfam" id="NF047686">
    <property type="entry name" value="IsaB_fam"/>
    <property type="match status" value="1"/>
</dbReference>